<dbReference type="Proteomes" id="UP000041254">
    <property type="component" value="Unassembled WGS sequence"/>
</dbReference>
<evidence type="ECO:0000313" key="16">
    <source>
        <dbReference type="Proteomes" id="UP000041254"/>
    </source>
</evidence>
<dbReference type="PANTHER" id="PTHR31201">
    <property type="entry name" value="OS01G0585100 PROTEIN"/>
    <property type="match status" value="1"/>
</dbReference>
<dbReference type="InParanoid" id="A0A0G4GGV6"/>
<keyword evidence="5" id="KW-0808">Transferase</keyword>
<comment type="subcellular location">
    <subcellularLocation>
        <location evidence="1">Membrane</location>
        <topology evidence="1">Multi-pass membrane protein</topology>
    </subcellularLocation>
</comment>
<keyword evidence="9 14" id="KW-0472">Membrane</keyword>
<dbReference type="EMBL" id="CDMY01000663">
    <property type="protein sequence ID" value="CEM28864.1"/>
    <property type="molecule type" value="Genomic_DNA"/>
</dbReference>
<feature type="transmembrane region" description="Helical" evidence="14">
    <location>
        <begin position="452"/>
        <end position="472"/>
    </location>
</feature>
<feature type="compositionally biased region" description="Basic and acidic residues" evidence="13">
    <location>
        <begin position="100"/>
        <end position="109"/>
    </location>
</feature>
<proteinExistence type="inferred from homology"/>
<evidence type="ECO:0000256" key="6">
    <source>
        <dbReference type="ARBA" id="ARBA00022692"/>
    </source>
</evidence>
<evidence type="ECO:0000256" key="11">
    <source>
        <dbReference type="ARBA" id="ARBA00023264"/>
    </source>
</evidence>
<feature type="transmembrane region" description="Helical" evidence="14">
    <location>
        <begin position="228"/>
        <end position="246"/>
    </location>
</feature>
<evidence type="ECO:0000256" key="12">
    <source>
        <dbReference type="ARBA" id="ARBA00023315"/>
    </source>
</evidence>
<evidence type="ECO:0000256" key="8">
    <source>
        <dbReference type="ARBA" id="ARBA00023098"/>
    </source>
</evidence>
<evidence type="ECO:0000256" key="5">
    <source>
        <dbReference type="ARBA" id="ARBA00022679"/>
    </source>
</evidence>
<accession>A0A0G4GGV6</accession>
<comment type="similarity">
    <text evidence="2">Belongs to the GPC1 family.</text>
</comment>
<evidence type="ECO:0000256" key="14">
    <source>
        <dbReference type="SAM" id="Phobius"/>
    </source>
</evidence>
<feature type="compositionally biased region" description="Polar residues" evidence="13">
    <location>
        <begin position="578"/>
        <end position="592"/>
    </location>
</feature>
<keyword evidence="6 14" id="KW-0812">Transmembrane</keyword>
<keyword evidence="11" id="KW-1208">Phospholipid metabolism</keyword>
<evidence type="ECO:0000313" key="15">
    <source>
        <dbReference type="EMBL" id="CEM28864.1"/>
    </source>
</evidence>
<feature type="region of interest" description="Disordered" evidence="13">
    <location>
        <begin position="73"/>
        <end position="118"/>
    </location>
</feature>
<evidence type="ECO:0000256" key="9">
    <source>
        <dbReference type="ARBA" id="ARBA00023136"/>
    </source>
</evidence>
<keyword evidence="4" id="KW-0444">Lipid biosynthesis</keyword>
<name>A0A0G4GGV6_VITBC</name>
<keyword evidence="8" id="KW-0443">Lipid metabolism</keyword>
<dbReference type="InterPro" id="IPR021261">
    <property type="entry name" value="GPCAT"/>
</dbReference>
<dbReference type="GO" id="GO:0016020">
    <property type="term" value="C:membrane"/>
    <property type="evidence" value="ECO:0007669"/>
    <property type="project" value="UniProtKB-SubCell"/>
</dbReference>
<keyword evidence="7 14" id="KW-1133">Transmembrane helix</keyword>
<evidence type="ECO:0000256" key="7">
    <source>
        <dbReference type="ARBA" id="ARBA00022989"/>
    </source>
</evidence>
<feature type="region of interest" description="Disordered" evidence="13">
    <location>
        <begin position="1"/>
        <end position="49"/>
    </location>
</feature>
<evidence type="ECO:0000256" key="2">
    <source>
        <dbReference type="ARBA" id="ARBA00006675"/>
    </source>
</evidence>
<dbReference type="VEuPathDB" id="CryptoDB:Vbra_23049"/>
<dbReference type="AlphaFoldDB" id="A0A0G4GGV6"/>
<feature type="compositionally biased region" description="Basic residues" evidence="13">
    <location>
        <begin position="507"/>
        <end position="517"/>
    </location>
</feature>
<feature type="region of interest" description="Disordered" evidence="13">
    <location>
        <begin position="495"/>
        <end position="592"/>
    </location>
</feature>
<keyword evidence="16" id="KW-1185">Reference proteome</keyword>
<feature type="transmembrane region" description="Helical" evidence="14">
    <location>
        <begin position="360"/>
        <end position="382"/>
    </location>
</feature>
<gene>
    <name evidence="15" type="ORF">Vbra_23049</name>
</gene>
<evidence type="ECO:0000256" key="10">
    <source>
        <dbReference type="ARBA" id="ARBA00023209"/>
    </source>
</evidence>
<keyword evidence="10" id="KW-0594">Phospholipid biosynthesis</keyword>
<organism evidence="15 16">
    <name type="scientific">Vitrella brassicaformis (strain CCMP3155)</name>
    <dbReference type="NCBI Taxonomy" id="1169540"/>
    <lineage>
        <taxon>Eukaryota</taxon>
        <taxon>Sar</taxon>
        <taxon>Alveolata</taxon>
        <taxon>Colpodellida</taxon>
        <taxon>Vitrellaceae</taxon>
        <taxon>Vitrella</taxon>
    </lineage>
</organism>
<dbReference type="GO" id="GO:0016746">
    <property type="term" value="F:acyltransferase activity"/>
    <property type="evidence" value="ECO:0007669"/>
    <property type="project" value="UniProtKB-KW"/>
</dbReference>
<evidence type="ECO:0000256" key="13">
    <source>
        <dbReference type="SAM" id="MobiDB-lite"/>
    </source>
</evidence>
<sequence length="592" mass="67134">MSGGNGELASGDGAPGAANGEHPQRNESEDTLSSQQSEDASNASAFDYFDPFLTDMEGEAFNAESDREDMFDFDDLQSDDDRSLQGAEEGQGGAYRRRRPGESSKHFDEGGLGSQGQAVGSRRRLLGVGMRMRKAEKEMDFDFVDLNLNFAMDLVDIVKSTNKMIKTIPEHLRVRLRQRKERMLTRAHRLWKRLEDAKTKKLLHKICFLVLFFDIIISSFLVGARPSYFYACHTVKLIVMLLLRFVHYRMKRHHYYLFDFCYWANFILLIYVWCAPSSLLVWRAVFTFGGTLGNSVVLFRNSLVPHSLDKVTTAEVHFSPLVVLWTLRWFPPSDTSFVVTPDTLNTPFFSSWSTAWGAWWSYWLEVFPPAFMLYVVWAAPYYGKMFIWSADKIERKKYATLYKYMALDRGILYKLPRRLQPHAKLIFILCHLGIFLGGAVYTPILYHSYWCHTLWLLFLLAVIIFNGAQFYIDYFAKHYESSLAVIEHLQSSIEHAANSPGGPNHQLHPHPTQRHLHPPQPHVGGGHHHHHHHHHNHEDTAAPDGSPSAAAAAAVTGEDKASPSPPITVTMPEGGEQANPNSGSPPLQAVSS</sequence>
<keyword evidence="12" id="KW-0012">Acyltransferase</keyword>
<feature type="compositionally biased region" description="Basic residues" evidence="13">
    <location>
        <begin position="525"/>
        <end position="535"/>
    </location>
</feature>
<evidence type="ECO:0000256" key="4">
    <source>
        <dbReference type="ARBA" id="ARBA00022516"/>
    </source>
</evidence>
<feature type="transmembrane region" description="Helical" evidence="14">
    <location>
        <begin position="202"/>
        <end position="222"/>
    </location>
</feature>
<evidence type="ECO:0000256" key="1">
    <source>
        <dbReference type="ARBA" id="ARBA00004141"/>
    </source>
</evidence>
<reference evidence="15 16" key="1">
    <citation type="submission" date="2014-11" db="EMBL/GenBank/DDBJ databases">
        <authorList>
            <person name="Zhu J."/>
            <person name="Qi W."/>
            <person name="Song R."/>
        </authorList>
    </citation>
    <scope>NUCLEOTIDE SEQUENCE [LARGE SCALE GENOMIC DNA]</scope>
</reference>
<feature type="transmembrane region" description="Helical" evidence="14">
    <location>
        <begin position="425"/>
        <end position="446"/>
    </location>
</feature>
<feature type="transmembrane region" description="Helical" evidence="14">
    <location>
        <begin position="255"/>
        <end position="273"/>
    </location>
</feature>
<dbReference type="PANTHER" id="PTHR31201:SF1">
    <property type="entry name" value="GLYCEROPHOSPHOCHOLINE ACYLTRANSFERASE 1"/>
    <property type="match status" value="1"/>
</dbReference>
<feature type="compositionally biased region" description="Polar residues" evidence="13">
    <location>
        <begin position="31"/>
        <end position="44"/>
    </location>
</feature>
<feature type="compositionally biased region" description="Low complexity" evidence="13">
    <location>
        <begin position="542"/>
        <end position="556"/>
    </location>
</feature>
<dbReference type="GO" id="GO:0006656">
    <property type="term" value="P:phosphatidylcholine biosynthetic process"/>
    <property type="evidence" value="ECO:0007669"/>
    <property type="project" value="TreeGrafter"/>
</dbReference>
<dbReference type="OrthoDB" id="311932at2759"/>
<protein>
    <recommendedName>
        <fullName evidence="3">Glycerophosphocholine acyltransferase 1</fullName>
    </recommendedName>
</protein>
<evidence type="ECO:0000256" key="3">
    <source>
        <dbReference type="ARBA" id="ARBA00019082"/>
    </source>
</evidence>
<dbReference type="Pfam" id="PF10998">
    <property type="entry name" value="DUF2838"/>
    <property type="match status" value="1"/>
</dbReference>